<dbReference type="PROSITE" id="PS51903">
    <property type="entry name" value="CLP_R"/>
    <property type="match status" value="1"/>
</dbReference>
<dbReference type="InterPro" id="IPR004176">
    <property type="entry name" value="Clp_R_N"/>
</dbReference>
<gene>
    <name evidence="3" type="ORF">DFJ67_4229</name>
</gene>
<keyword evidence="1" id="KW-0677">Repeat</keyword>
<name>A0A3D9ZLR4_9ACTN</name>
<accession>A0A3D9ZLR4</accession>
<dbReference type="InterPro" id="IPR044217">
    <property type="entry name" value="CLPT1/2"/>
</dbReference>
<dbReference type="Pfam" id="PF02861">
    <property type="entry name" value="Clp_N"/>
    <property type="match status" value="2"/>
</dbReference>
<dbReference type="PANTHER" id="PTHR47016">
    <property type="entry name" value="ATP-DEPENDENT CLP PROTEASE ATP-BINDING SUBUNIT CLPT1, CHLOROPLASTIC"/>
    <property type="match status" value="1"/>
</dbReference>
<evidence type="ECO:0000313" key="4">
    <source>
        <dbReference type="Proteomes" id="UP000256913"/>
    </source>
</evidence>
<dbReference type="OrthoDB" id="3628183at2"/>
<dbReference type="Proteomes" id="UP000256913">
    <property type="component" value="Unassembled WGS sequence"/>
</dbReference>
<reference evidence="3 4" key="1">
    <citation type="submission" date="2018-08" db="EMBL/GenBank/DDBJ databases">
        <title>Sequencing the genomes of 1000 actinobacteria strains.</title>
        <authorList>
            <person name="Klenk H.-P."/>
        </authorList>
    </citation>
    <scope>NUCLEOTIDE SEQUENCE [LARGE SCALE GENOMIC DNA]</scope>
    <source>
        <strain evidence="3 4">DSM 44099</strain>
    </source>
</reference>
<dbReference type="EMBL" id="QUMQ01000001">
    <property type="protein sequence ID" value="REF98215.1"/>
    <property type="molecule type" value="Genomic_DNA"/>
</dbReference>
<dbReference type="Gene3D" id="1.10.1780.10">
    <property type="entry name" value="Clp, N-terminal domain"/>
    <property type="match status" value="2"/>
</dbReference>
<organism evidence="3 4">
    <name type="scientific">Asanoa ferruginea</name>
    <dbReference type="NCBI Taxonomy" id="53367"/>
    <lineage>
        <taxon>Bacteria</taxon>
        <taxon>Bacillati</taxon>
        <taxon>Actinomycetota</taxon>
        <taxon>Actinomycetes</taxon>
        <taxon>Micromonosporales</taxon>
        <taxon>Micromonosporaceae</taxon>
        <taxon>Asanoa</taxon>
    </lineage>
</organism>
<evidence type="ECO:0000313" key="3">
    <source>
        <dbReference type="EMBL" id="REF98215.1"/>
    </source>
</evidence>
<proteinExistence type="predicted"/>
<dbReference type="SUPFAM" id="SSF81923">
    <property type="entry name" value="Double Clp-N motif"/>
    <property type="match status" value="2"/>
</dbReference>
<comment type="caution">
    <text evidence="3">The sequence shown here is derived from an EMBL/GenBank/DDBJ whole genome shotgun (WGS) entry which is preliminary data.</text>
</comment>
<dbReference type="AlphaFoldDB" id="A0A3D9ZLR4"/>
<keyword evidence="4" id="KW-1185">Reference proteome</keyword>
<dbReference type="PANTHER" id="PTHR47016:SF5">
    <property type="entry name" value="CLP DOMAIN SUPERFAMILY PROTEIN"/>
    <property type="match status" value="1"/>
</dbReference>
<evidence type="ECO:0000256" key="1">
    <source>
        <dbReference type="PROSITE-ProRule" id="PRU01251"/>
    </source>
</evidence>
<protein>
    <submittedName>
        <fullName evidence="3">ClpA/ClpB-like protein</fullName>
    </submittedName>
</protein>
<dbReference type="RefSeq" id="WP_116069542.1">
    <property type="nucleotide sequence ID" value="NZ_BONB01000036.1"/>
</dbReference>
<sequence length="202" mass="21994">MFERFTDRARSVVKGAVTEAKTLQQEKVGTEHLLLAMLDDDPQGAGGGVAGRVLRDAGASADDIRARIKAHLDKGPRVLDEADAEALRQIGIDLDAVRQKIEATFGEGALRPRTAPPSRGLFGLRRRRYIVGGPFSPRAKKVLELSLREALRLKQKYIGTEHVLLGMIREGEGLGVLVLTESGVELADLRRRLEAEIRAAAA</sequence>
<dbReference type="InterPro" id="IPR036628">
    <property type="entry name" value="Clp_N_dom_sf"/>
</dbReference>
<evidence type="ECO:0000259" key="2">
    <source>
        <dbReference type="PROSITE" id="PS51903"/>
    </source>
</evidence>
<feature type="domain" description="Clp R" evidence="2">
    <location>
        <begin position="2"/>
        <end position="200"/>
    </location>
</feature>